<protein>
    <submittedName>
        <fullName evidence="2">Uncharacterized protein</fullName>
    </submittedName>
</protein>
<sequence>MLRFECEQLTGAWFMVSSRAVPDLGLDPGCCWDLWILESPIPTPSYCALVRAEHESTLEPPSGPGDQRLRAVCWESVRALALAETDHRPSAGGTSAQEEVQEEEWLCREPED</sequence>
<feature type="region of interest" description="Disordered" evidence="1">
    <location>
        <begin position="85"/>
        <end position="112"/>
    </location>
</feature>
<evidence type="ECO:0000313" key="2">
    <source>
        <dbReference type="EMBL" id="KAJ1123633.1"/>
    </source>
</evidence>
<evidence type="ECO:0000313" key="3">
    <source>
        <dbReference type="Proteomes" id="UP001066276"/>
    </source>
</evidence>
<gene>
    <name evidence="2" type="ORF">NDU88_002101</name>
</gene>
<accession>A0AAV7PAP0</accession>
<name>A0AAV7PAP0_PLEWA</name>
<reference evidence="2" key="1">
    <citation type="journal article" date="2022" name="bioRxiv">
        <title>Sequencing and chromosome-scale assembly of the giantPleurodeles waltlgenome.</title>
        <authorList>
            <person name="Brown T."/>
            <person name="Elewa A."/>
            <person name="Iarovenko S."/>
            <person name="Subramanian E."/>
            <person name="Araus A.J."/>
            <person name="Petzold A."/>
            <person name="Susuki M."/>
            <person name="Suzuki K.-i.T."/>
            <person name="Hayashi T."/>
            <person name="Toyoda A."/>
            <person name="Oliveira C."/>
            <person name="Osipova E."/>
            <person name="Leigh N.D."/>
            <person name="Simon A."/>
            <person name="Yun M.H."/>
        </authorList>
    </citation>
    <scope>NUCLEOTIDE SEQUENCE</scope>
    <source>
        <strain evidence="2">20211129_DDA</strain>
        <tissue evidence="2">Liver</tissue>
    </source>
</reference>
<evidence type="ECO:0000256" key="1">
    <source>
        <dbReference type="SAM" id="MobiDB-lite"/>
    </source>
</evidence>
<keyword evidence="3" id="KW-1185">Reference proteome</keyword>
<dbReference type="AlphaFoldDB" id="A0AAV7PAP0"/>
<comment type="caution">
    <text evidence="2">The sequence shown here is derived from an EMBL/GenBank/DDBJ whole genome shotgun (WGS) entry which is preliminary data.</text>
</comment>
<proteinExistence type="predicted"/>
<organism evidence="2 3">
    <name type="scientific">Pleurodeles waltl</name>
    <name type="common">Iberian ribbed newt</name>
    <dbReference type="NCBI Taxonomy" id="8319"/>
    <lineage>
        <taxon>Eukaryota</taxon>
        <taxon>Metazoa</taxon>
        <taxon>Chordata</taxon>
        <taxon>Craniata</taxon>
        <taxon>Vertebrata</taxon>
        <taxon>Euteleostomi</taxon>
        <taxon>Amphibia</taxon>
        <taxon>Batrachia</taxon>
        <taxon>Caudata</taxon>
        <taxon>Salamandroidea</taxon>
        <taxon>Salamandridae</taxon>
        <taxon>Pleurodelinae</taxon>
        <taxon>Pleurodeles</taxon>
    </lineage>
</organism>
<dbReference type="Proteomes" id="UP001066276">
    <property type="component" value="Chromosome 7"/>
</dbReference>
<dbReference type="EMBL" id="JANPWB010000011">
    <property type="protein sequence ID" value="KAJ1123633.1"/>
    <property type="molecule type" value="Genomic_DNA"/>
</dbReference>